<protein>
    <submittedName>
        <fullName evidence="1">Adenylate kinase</fullName>
    </submittedName>
</protein>
<dbReference type="Gene3D" id="3.40.50.300">
    <property type="entry name" value="P-loop containing nucleotide triphosphate hydrolases"/>
    <property type="match status" value="1"/>
</dbReference>
<dbReference type="PANTHER" id="PTHR37816:SF3">
    <property type="entry name" value="MODULATES DNA TOPOLOGY"/>
    <property type="match status" value="1"/>
</dbReference>
<proteinExistence type="predicted"/>
<accession>A0A921G1F0</accession>
<dbReference type="PANTHER" id="PTHR37816">
    <property type="entry name" value="YALI0E33011P"/>
    <property type="match status" value="1"/>
</dbReference>
<dbReference type="GO" id="GO:0016301">
    <property type="term" value="F:kinase activity"/>
    <property type="evidence" value="ECO:0007669"/>
    <property type="project" value="UniProtKB-KW"/>
</dbReference>
<dbReference type="InterPro" id="IPR052922">
    <property type="entry name" value="Cytidylate_Kinase-2"/>
</dbReference>
<name>A0A921G1F0_SPOPS</name>
<organism evidence="1 2">
    <name type="scientific">Sporosarcina psychrophila</name>
    <name type="common">Bacillus psychrophilus</name>
    <dbReference type="NCBI Taxonomy" id="1476"/>
    <lineage>
        <taxon>Bacteria</taxon>
        <taxon>Bacillati</taxon>
        <taxon>Bacillota</taxon>
        <taxon>Bacilli</taxon>
        <taxon>Bacillales</taxon>
        <taxon>Caryophanaceae</taxon>
        <taxon>Sporosarcina</taxon>
    </lineage>
</organism>
<comment type="caution">
    <text evidence="1">The sequence shown here is derived from an EMBL/GenBank/DDBJ whole genome shotgun (WGS) entry which is preliminary data.</text>
</comment>
<reference evidence="1" key="1">
    <citation type="journal article" date="2021" name="PeerJ">
        <title>Extensive microbial diversity within the chicken gut microbiome revealed by metagenomics and culture.</title>
        <authorList>
            <person name="Gilroy R."/>
            <person name="Ravi A."/>
            <person name="Getino M."/>
            <person name="Pursley I."/>
            <person name="Horton D.L."/>
            <person name="Alikhan N.F."/>
            <person name="Baker D."/>
            <person name="Gharbi K."/>
            <person name="Hall N."/>
            <person name="Watson M."/>
            <person name="Adriaenssens E.M."/>
            <person name="Foster-Nyarko E."/>
            <person name="Jarju S."/>
            <person name="Secka A."/>
            <person name="Antonio M."/>
            <person name="Oren A."/>
            <person name="Chaudhuri R.R."/>
            <person name="La Ragione R."/>
            <person name="Hildebrand F."/>
            <person name="Pallen M.J."/>
        </authorList>
    </citation>
    <scope>NUCLEOTIDE SEQUENCE</scope>
    <source>
        <strain evidence="1">CHK171-7178</strain>
    </source>
</reference>
<sequence>MKTIQHRKVLIIGCSGAGKSTLSRKLALRWGLPLHHLDALFWNEGWVPTSKPEFREMLKDVVAQPEWIIDGNFDSTLEMRAQYADLIIFLDFPNWLCLSRVMKRAWSYWGQTRPDMAKGCPEKIDMKFARWIWRYPKDARPGVLNILQKTKADVVLLKTSDEVERWLVSSPQRTSIGGIP</sequence>
<gene>
    <name evidence="1" type="ORF">K8V56_14140</name>
</gene>
<dbReference type="Proteomes" id="UP000698173">
    <property type="component" value="Unassembled WGS sequence"/>
</dbReference>
<evidence type="ECO:0000313" key="1">
    <source>
        <dbReference type="EMBL" id="HJF32899.1"/>
    </source>
</evidence>
<dbReference type="EMBL" id="DYWT01000223">
    <property type="protein sequence ID" value="HJF32899.1"/>
    <property type="molecule type" value="Genomic_DNA"/>
</dbReference>
<reference evidence="1" key="2">
    <citation type="submission" date="2021-09" db="EMBL/GenBank/DDBJ databases">
        <authorList>
            <person name="Gilroy R."/>
        </authorList>
    </citation>
    <scope>NUCLEOTIDE SEQUENCE</scope>
    <source>
        <strain evidence="1">CHK171-7178</strain>
    </source>
</reference>
<dbReference type="InterPro" id="IPR027417">
    <property type="entry name" value="P-loop_NTPase"/>
</dbReference>
<keyword evidence="1" id="KW-0808">Transferase</keyword>
<evidence type="ECO:0000313" key="2">
    <source>
        <dbReference type="Proteomes" id="UP000698173"/>
    </source>
</evidence>
<dbReference type="AlphaFoldDB" id="A0A921G1F0"/>
<dbReference type="SUPFAM" id="SSF52540">
    <property type="entry name" value="P-loop containing nucleoside triphosphate hydrolases"/>
    <property type="match status" value="1"/>
</dbReference>
<keyword evidence="1" id="KW-0418">Kinase</keyword>